<organism evidence="1">
    <name type="scientific">Ixodes ricinus</name>
    <name type="common">Common tick</name>
    <name type="synonym">Acarus ricinus</name>
    <dbReference type="NCBI Taxonomy" id="34613"/>
    <lineage>
        <taxon>Eukaryota</taxon>
        <taxon>Metazoa</taxon>
        <taxon>Ecdysozoa</taxon>
        <taxon>Arthropoda</taxon>
        <taxon>Chelicerata</taxon>
        <taxon>Arachnida</taxon>
        <taxon>Acari</taxon>
        <taxon>Parasitiformes</taxon>
        <taxon>Ixodida</taxon>
        <taxon>Ixodoidea</taxon>
        <taxon>Ixodidae</taxon>
        <taxon>Ixodinae</taxon>
        <taxon>Ixodes</taxon>
    </lineage>
</organism>
<accession>A0A6B0U4D6</accession>
<name>A0A6B0U4D6_IXORI</name>
<proteinExistence type="predicted"/>
<evidence type="ECO:0000313" key="1">
    <source>
        <dbReference type="EMBL" id="MXU84107.1"/>
    </source>
</evidence>
<dbReference type="AlphaFoldDB" id="A0A6B0U4D6"/>
<dbReference type="EMBL" id="GIFC01002024">
    <property type="protein sequence ID" value="MXU84107.1"/>
    <property type="molecule type" value="Transcribed_RNA"/>
</dbReference>
<protein>
    <submittedName>
        <fullName evidence="1">Putative secreted protein</fullName>
    </submittedName>
</protein>
<sequence>MNDAAFVVLGRIFVRQVVGLLLIAVETNALHQRAWATAHSRHEPGEDFGCLVSTIKRRIPVPSGPRRTQIPPAVATEPT</sequence>
<reference evidence="1" key="1">
    <citation type="submission" date="2019-12" db="EMBL/GenBank/DDBJ databases">
        <title>An insight into the sialome of adult female Ixodes ricinus ticks feeding for 6 days.</title>
        <authorList>
            <person name="Perner J."/>
            <person name="Ribeiro J.M.C."/>
        </authorList>
    </citation>
    <scope>NUCLEOTIDE SEQUENCE</scope>
    <source>
        <strain evidence="1">Semi-engorged</strain>
        <tissue evidence="1">Salivary glands</tissue>
    </source>
</reference>